<evidence type="ECO:0000313" key="14">
    <source>
        <dbReference type="Proteomes" id="UP000001817"/>
    </source>
</evidence>
<dbReference type="PRINTS" id="PR00184">
    <property type="entry name" value="NEISSPPORIN"/>
</dbReference>
<keyword evidence="6 11" id="KW-0732">Signal</keyword>
<dbReference type="InterPro" id="IPR023614">
    <property type="entry name" value="Porin_dom_sf"/>
</dbReference>
<dbReference type="KEGG" id="bxe:Bxe_C0328"/>
<dbReference type="GO" id="GO:0006811">
    <property type="term" value="P:monoatomic ion transport"/>
    <property type="evidence" value="ECO:0007669"/>
    <property type="project" value="UniProtKB-KW"/>
</dbReference>
<evidence type="ECO:0000256" key="2">
    <source>
        <dbReference type="ARBA" id="ARBA00011233"/>
    </source>
</evidence>
<dbReference type="STRING" id="266265.Bxe_C0328"/>
<dbReference type="SUPFAM" id="SSF56935">
    <property type="entry name" value="Porins"/>
    <property type="match status" value="1"/>
</dbReference>
<evidence type="ECO:0000313" key="13">
    <source>
        <dbReference type="EMBL" id="ABE36243.1"/>
    </source>
</evidence>
<dbReference type="Gene3D" id="2.40.160.10">
    <property type="entry name" value="Porin"/>
    <property type="match status" value="1"/>
</dbReference>
<evidence type="ECO:0000256" key="3">
    <source>
        <dbReference type="ARBA" id="ARBA00022448"/>
    </source>
</evidence>
<dbReference type="PANTHER" id="PTHR34501">
    <property type="entry name" value="PROTEIN YDDL-RELATED"/>
    <property type="match status" value="1"/>
</dbReference>
<feature type="domain" description="Porin" evidence="12">
    <location>
        <begin position="7"/>
        <end position="343"/>
    </location>
</feature>
<sequence>MKKAMLALGVASAMSSAAHAQASVTLYGLIDTGIDYVNNSGGGKLFQMQDGGYTGLAGSRWGLLGTEDLGGGYKAIFRLENGFNEINGKLGAGGGEFGRQAYVGFASDRFGTLTMGRQYDAVVDDFGPLTFTHYYGGIFYHAGDIDNGGNSFRVNNSVKYTSPNLHGFSFTGLYAFTNSNEPSVGTTGMWSVGANYTNSTLYLGAAYFFAKNPAVLLPGGDFLPNTTESAIGATGSFSYVGNPSNAQVFGFGVNYLISSTTIGLNFSQAKFDNANGTTSSVIFNNYEAWVSVAITPAFSAGARYTFSDGKVNYSGQSPRYHQVGVGAKYSLSKTTTIYAAADFEKAAGDAKVADIAEGIVGTASTTDKQLVTRIGIMHRF</sequence>
<dbReference type="KEGG" id="bxb:DR64_8106"/>
<evidence type="ECO:0000256" key="7">
    <source>
        <dbReference type="ARBA" id="ARBA00023065"/>
    </source>
</evidence>
<evidence type="ECO:0000256" key="4">
    <source>
        <dbReference type="ARBA" id="ARBA00022452"/>
    </source>
</evidence>
<dbReference type="InterPro" id="IPR033900">
    <property type="entry name" value="Gram_neg_porin_domain"/>
</dbReference>
<keyword evidence="10" id="KW-0998">Cell outer membrane</keyword>
<keyword evidence="7" id="KW-0406">Ion transport</keyword>
<dbReference type="CDD" id="cd00342">
    <property type="entry name" value="gram_neg_porins"/>
    <property type="match status" value="1"/>
</dbReference>
<dbReference type="InterPro" id="IPR050298">
    <property type="entry name" value="Gram-neg_bact_OMP"/>
</dbReference>
<evidence type="ECO:0000256" key="10">
    <source>
        <dbReference type="ARBA" id="ARBA00023237"/>
    </source>
</evidence>
<comment type="subunit">
    <text evidence="2">Homotrimer.</text>
</comment>
<dbReference type="eggNOG" id="COG3203">
    <property type="taxonomic scope" value="Bacteria"/>
</dbReference>
<dbReference type="GO" id="GO:0009279">
    <property type="term" value="C:cell outer membrane"/>
    <property type="evidence" value="ECO:0007669"/>
    <property type="project" value="UniProtKB-SubCell"/>
</dbReference>
<keyword evidence="5" id="KW-0812">Transmembrane</keyword>
<protein>
    <submittedName>
        <fullName evidence="13">Outer membrane porin, OmpC family</fullName>
    </submittedName>
</protein>
<keyword evidence="3" id="KW-0813">Transport</keyword>
<name>Q13I46_PARXL</name>
<evidence type="ECO:0000256" key="11">
    <source>
        <dbReference type="SAM" id="SignalP"/>
    </source>
</evidence>
<keyword evidence="4" id="KW-1134">Transmembrane beta strand</keyword>
<dbReference type="EMBL" id="CP000272">
    <property type="protein sequence ID" value="ABE36243.1"/>
    <property type="molecule type" value="Genomic_DNA"/>
</dbReference>
<dbReference type="RefSeq" id="WP_011493503.1">
    <property type="nucleotide sequence ID" value="NC_007953.1"/>
</dbReference>
<evidence type="ECO:0000259" key="12">
    <source>
        <dbReference type="Pfam" id="PF13609"/>
    </source>
</evidence>
<gene>
    <name evidence="13" type="ORF">Bxe_C0328</name>
</gene>
<dbReference type="PANTHER" id="PTHR34501:SF9">
    <property type="entry name" value="MAJOR OUTER MEMBRANE PROTEIN P.IA"/>
    <property type="match status" value="1"/>
</dbReference>
<feature type="chain" id="PRO_5004182494" evidence="11">
    <location>
        <begin position="21"/>
        <end position="380"/>
    </location>
</feature>
<keyword evidence="14" id="KW-1185">Reference proteome</keyword>
<comment type="subcellular location">
    <subcellularLocation>
        <location evidence="1">Cell outer membrane</location>
        <topology evidence="1">Multi-pass membrane protein</topology>
    </subcellularLocation>
</comment>
<dbReference type="GO" id="GO:0015288">
    <property type="term" value="F:porin activity"/>
    <property type="evidence" value="ECO:0007669"/>
    <property type="project" value="UniProtKB-KW"/>
</dbReference>
<dbReference type="Proteomes" id="UP000001817">
    <property type="component" value="Chromosome 3"/>
</dbReference>
<evidence type="ECO:0000256" key="1">
    <source>
        <dbReference type="ARBA" id="ARBA00004571"/>
    </source>
</evidence>
<evidence type="ECO:0000256" key="5">
    <source>
        <dbReference type="ARBA" id="ARBA00022692"/>
    </source>
</evidence>
<evidence type="ECO:0000256" key="9">
    <source>
        <dbReference type="ARBA" id="ARBA00023136"/>
    </source>
</evidence>
<dbReference type="GO" id="GO:0046930">
    <property type="term" value="C:pore complex"/>
    <property type="evidence" value="ECO:0007669"/>
    <property type="project" value="UniProtKB-KW"/>
</dbReference>
<organism evidence="13 14">
    <name type="scientific">Paraburkholderia xenovorans (strain LB400)</name>
    <dbReference type="NCBI Taxonomy" id="266265"/>
    <lineage>
        <taxon>Bacteria</taxon>
        <taxon>Pseudomonadati</taxon>
        <taxon>Pseudomonadota</taxon>
        <taxon>Betaproteobacteria</taxon>
        <taxon>Burkholderiales</taxon>
        <taxon>Burkholderiaceae</taxon>
        <taxon>Paraburkholderia</taxon>
    </lineage>
</organism>
<keyword evidence="9" id="KW-0472">Membrane</keyword>
<dbReference type="InterPro" id="IPR002299">
    <property type="entry name" value="Porin_Neis"/>
</dbReference>
<dbReference type="Pfam" id="PF13609">
    <property type="entry name" value="Porin_4"/>
    <property type="match status" value="1"/>
</dbReference>
<dbReference type="AlphaFoldDB" id="Q13I46"/>
<feature type="signal peptide" evidence="11">
    <location>
        <begin position="1"/>
        <end position="20"/>
    </location>
</feature>
<reference evidence="13 14" key="1">
    <citation type="journal article" date="2006" name="Proc. Natl. Acad. Sci. U.S.A.">
        <title>Burkholderia xenovorans LB400 harbors a multi-replicon, 9.73-Mbp genome shaped for versatility.</title>
        <authorList>
            <person name="Chain P.S."/>
            <person name="Denef V.J."/>
            <person name="Konstantinidis K.T."/>
            <person name="Vergez L.M."/>
            <person name="Agullo L."/>
            <person name="Reyes V.L."/>
            <person name="Hauser L."/>
            <person name="Cordova M."/>
            <person name="Gomez L."/>
            <person name="Gonzalez M."/>
            <person name="Land M."/>
            <person name="Lao V."/>
            <person name="Larimer F."/>
            <person name="LiPuma J.J."/>
            <person name="Mahenthiralingam E."/>
            <person name="Malfatti S.A."/>
            <person name="Marx C.J."/>
            <person name="Parnell J.J."/>
            <person name="Ramette A."/>
            <person name="Richardson P."/>
            <person name="Seeger M."/>
            <person name="Smith D."/>
            <person name="Spilker T."/>
            <person name="Sul W.J."/>
            <person name="Tsoi T.V."/>
            <person name="Ulrich L.E."/>
            <person name="Zhulin I.B."/>
            <person name="Tiedje J.M."/>
        </authorList>
    </citation>
    <scope>NUCLEOTIDE SEQUENCE [LARGE SCALE GENOMIC DNA]</scope>
    <source>
        <strain evidence="13 14">LB400</strain>
    </source>
</reference>
<evidence type="ECO:0000256" key="8">
    <source>
        <dbReference type="ARBA" id="ARBA00023114"/>
    </source>
</evidence>
<accession>Q13I46</accession>
<keyword evidence="8" id="KW-0626">Porin</keyword>
<evidence type="ECO:0000256" key="6">
    <source>
        <dbReference type="ARBA" id="ARBA00022729"/>
    </source>
</evidence>
<proteinExistence type="predicted"/>